<keyword evidence="7" id="KW-1185">Reference proteome</keyword>
<organism evidence="6 7">
    <name type="scientific">Planotetraspora mira</name>
    <dbReference type="NCBI Taxonomy" id="58121"/>
    <lineage>
        <taxon>Bacteria</taxon>
        <taxon>Bacillati</taxon>
        <taxon>Actinomycetota</taxon>
        <taxon>Actinomycetes</taxon>
        <taxon>Streptosporangiales</taxon>
        <taxon>Streptosporangiaceae</taxon>
        <taxon>Planotetraspora</taxon>
    </lineage>
</organism>
<dbReference type="InterPro" id="IPR032808">
    <property type="entry name" value="DoxX"/>
</dbReference>
<comment type="subcellular location">
    <subcellularLocation>
        <location evidence="1">Membrane</location>
        <topology evidence="1">Multi-pass membrane protein</topology>
    </subcellularLocation>
</comment>
<dbReference type="EMBL" id="BOOO01000007">
    <property type="protein sequence ID" value="GII28015.1"/>
    <property type="molecule type" value="Genomic_DNA"/>
</dbReference>
<feature type="transmembrane region" description="Helical" evidence="5">
    <location>
        <begin position="71"/>
        <end position="92"/>
    </location>
</feature>
<comment type="caution">
    <text evidence="6">The sequence shown here is derived from an EMBL/GenBank/DDBJ whole genome shotgun (WGS) entry which is preliminary data.</text>
</comment>
<proteinExistence type="predicted"/>
<feature type="transmembrane region" description="Helical" evidence="5">
    <location>
        <begin position="99"/>
        <end position="118"/>
    </location>
</feature>
<evidence type="ECO:0000313" key="7">
    <source>
        <dbReference type="Proteomes" id="UP000650628"/>
    </source>
</evidence>
<dbReference type="Proteomes" id="UP000650628">
    <property type="component" value="Unassembled WGS sequence"/>
</dbReference>
<keyword evidence="2 5" id="KW-0812">Transmembrane</keyword>
<evidence type="ECO:0000313" key="6">
    <source>
        <dbReference type="EMBL" id="GII28015.1"/>
    </source>
</evidence>
<dbReference type="AlphaFoldDB" id="A0A8J3TIX6"/>
<sequence length="123" mass="13134">MNVVLWVLQSILALLYLFAGIKKTFQSRAALSPQMGWVDDLSDGQVKLIGIAELLGAIGLILPAALDIAPILTPLAATGLVIVQIGAIPVHLRRGETKLVPFNVVLLVLAAIIAWGRFGPWAF</sequence>
<feature type="transmembrane region" description="Helical" evidence="5">
    <location>
        <begin position="6"/>
        <end position="25"/>
    </location>
</feature>
<evidence type="ECO:0000256" key="3">
    <source>
        <dbReference type="ARBA" id="ARBA00022989"/>
    </source>
</evidence>
<keyword evidence="3 5" id="KW-1133">Transmembrane helix</keyword>
<dbReference type="RefSeq" id="WP_203952082.1">
    <property type="nucleotide sequence ID" value="NZ_BOOO01000007.1"/>
</dbReference>
<accession>A0A8J3TIX6</accession>
<dbReference type="GO" id="GO:0016020">
    <property type="term" value="C:membrane"/>
    <property type="evidence" value="ECO:0007669"/>
    <property type="project" value="UniProtKB-SubCell"/>
</dbReference>
<reference evidence="6 7" key="1">
    <citation type="submission" date="2021-01" db="EMBL/GenBank/DDBJ databases">
        <title>Whole genome shotgun sequence of Planotetraspora mira NBRC 15435.</title>
        <authorList>
            <person name="Komaki H."/>
            <person name="Tamura T."/>
        </authorList>
    </citation>
    <scope>NUCLEOTIDE SEQUENCE [LARGE SCALE GENOMIC DNA]</scope>
    <source>
        <strain evidence="6 7">NBRC 15435</strain>
    </source>
</reference>
<name>A0A8J3TIX6_9ACTN</name>
<gene>
    <name evidence="6" type="ORF">Pmi06nite_14570</name>
</gene>
<feature type="transmembrane region" description="Helical" evidence="5">
    <location>
        <begin position="46"/>
        <end position="65"/>
    </location>
</feature>
<evidence type="ECO:0000256" key="2">
    <source>
        <dbReference type="ARBA" id="ARBA00022692"/>
    </source>
</evidence>
<evidence type="ECO:0008006" key="8">
    <source>
        <dbReference type="Google" id="ProtNLM"/>
    </source>
</evidence>
<protein>
    <recommendedName>
        <fullName evidence="8">DoxX family protein</fullName>
    </recommendedName>
</protein>
<keyword evidence="4 5" id="KW-0472">Membrane</keyword>
<evidence type="ECO:0000256" key="1">
    <source>
        <dbReference type="ARBA" id="ARBA00004141"/>
    </source>
</evidence>
<evidence type="ECO:0000256" key="5">
    <source>
        <dbReference type="SAM" id="Phobius"/>
    </source>
</evidence>
<evidence type="ECO:0000256" key="4">
    <source>
        <dbReference type="ARBA" id="ARBA00023136"/>
    </source>
</evidence>
<dbReference type="Pfam" id="PF13564">
    <property type="entry name" value="DoxX_2"/>
    <property type="match status" value="1"/>
</dbReference>